<name>A0A1C5A0Q1_9ACTN</name>
<evidence type="ECO:0000256" key="2">
    <source>
        <dbReference type="SAM" id="Phobius"/>
    </source>
</evidence>
<proteinExistence type="predicted"/>
<dbReference type="Proteomes" id="UP000199504">
    <property type="component" value="Unassembled WGS sequence"/>
</dbReference>
<dbReference type="NCBIfam" id="TIGR01167">
    <property type="entry name" value="LPXTG_anchor"/>
    <property type="match status" value="1"/>
</dbReference>
<gene>
    <name evidence="4" type="ORF">GA0070564_107123</name>
</gene>
<evidence type="ECO:0000313" key="4">
    <source>
        <dbReference type="EMBL" id="SCF38739.1"/>
    </source>
</evidence>
<evidence type="ECO:0000256" key="1">
    <source>
        <dbReference type="SAM" id="MobiDB-lite"/>
    </source>
</evidence>
<feature type="compositionally biased region" description="Gly residues" evidence="1">
    <location>
        <begin position="215"/>
        <end position="225"/>
    </location>
</feature>
<feature type="compositionally biased region" description="Low complexity" evidence="1">
    <location>
        <begin position="180"/>
        <end position="214"/>
    </location>
</feature>
<keyword evidence="2" id="KW-0472">Membrane</keyword>
<keyword evidence="2" id="KW-0812">Transmembrane</keyword>
<protein>
    <submittedName>
        <fullName evidence="4">LPXTG-motif cell wall anchor domain-containing protein</fullName>
    </submittedName>
</protein>
<dbReference type="EMBL" id="FMCX01000007">
    <property type="protein sequence ID" value="SCF38739.1"/>
    <property type="molecule type" value="Genomic_DNA"/>
</dbReference>
<dbReference type="InterPro" id="IPR006311">
    <property type="entry name" value="TAT_signal"/>
</dbReference>
<evidence type="ECO:0000256" key="3">
    <source>
        <dbReference type="SAM" id="SignalP"/>
    </source>
</evidence>
<dbReference type="RefSeq" id="WP_176730792.1">
    <property type="nucleotide sequence ID" value="NZ_FMCX01000007.1"/>
</dbReference>
<reference evidence="5" key="1">
    <citation type="submission" date="2016-06" db="EMBL/GenBank/DDBJ databases">
        <authorList>
            <person name="Varghese N."/>
            <person name="Submissions Spin"/>
        </authorList>
    </citation>
    <scope>NUCLEOTIDE SEQUENCE [LARGE SCALE GENOMIC DNA]</scope>
    <source>
        <strain evidence="5">DSM 44830</strain>
    </source>
</reference>
<dbReference type="STRING" id="262898.GA0070564_107123"/>
<dbReference type="AlphaFoldDB" id="A0A1C5A0Q1"/>
<organism evidence="4 5">
    <name type="scientific">Micromonospora mirobrigensis</name>
    <dbReference type="NCBI Taxonomy" id="262898"/>
    <lineage>
        <taxon>Bacteria</taxon>
        <taxon>Bacillati</taxon>
        <taxon>Actinomycetota</taxon>
        <taxon>Actinomycetes</taxon>
        <taxon>Micromonosporales</taxon>
        <taxon>Micromonosporaceae</taxon>
        <taxon>Micromonospora</taxon>
    </lineage>
</organism>
<feature type="region of interest" description="Disordered" evidence="1">
    <location>
        <begin position="169"/>
        <end position="231"/>
    </location>
</feature>
<sequence length="267" mass="27033">MPQRRHVARAALTAAAATASLAFAAPAWATASLTGPGGHNPPGDNGTVKIDGREFEDKVDNQPHVTCDFELEFFNFDAGQQADITLSAQPPSGKAVEVWSTKSHVISTDAAAGAENDHDEVIKLSAGDLDLSGATAHPKQGYHIKLDVDLVDGKSSDAKHKVFWLQPCAASSTGSPSPVPSESQSPTPSGSESGSPNPGGSTGSPSDTPVSPGTPMGGGGGGTETDGGLPLTGVAATSTALTGLALIGGGVALMVLRRRRDRITFTS</sequence>
<accession>A0A1C5A0Q1</accession>
<feature type="signal peptide" evidence="3">
    <location>
        <begin position="1"/>
        <end position="24"/>
    </location>
</feature>
<keyword evidence="5" id="KW-1185">Reference proteome</keyword>
<dbReference type="PROSITE" id="PS51318">
    <property type="entry name" value="TAT"/>
    <property type="match status" value="1"/>
</dbReference>
<feature type="chain" id="PRO_5008710799" evidence="3">
    <location>
        <begin position="25"/>
        <end position="267"/>
    </location>
</feature>
<keyword evidence="3" id="KW-0732">Signal</keyword>
<feature type="transmembrane region" description="Helical" evidence="2">
    <location>
        <begin position="234"/>
        <end position="256"/>
    </location>
</feature>
<evidence type="ECO:0000313" key="5">
    <source>
        <dbReference type="Proteomes" id="UP000199504"/>
    </source>
</evidence>
<keyword evidence="2" id="KW-1133">Transmembrane helix</keyword>